<dbReference type="PRINTS" id="PR00237">
    <property type="entry name" value="GPCRRHODOPSN"/>
</dbReference>
<dbReference type="GO" id="GO:0004930">
    <property type="term" value="F:G protein-coupled receptor activity"/>
    <property type="evidence" value="ECO:0007669"/>
    <property type="project" value="UniProtKB-KW"/>
</dbReference>
<keyword evidence="9" id="KW-1185">Reference proteome</keyword>
<evidence type="ECO:0000256" key="2">
    <source>
        <dbReference type="ARBA" id="ARBA00022692"/>
    </source>
</evidence>
<evidence type="ECO:0000256" key="1">
    <source>
        <dbReference type="ARBA" id="ARBA00004370"/>
    </source>
</evidence>
<dbReference type="RefSeq" id="XP_038077009.1">
    <property type="nucleotide sequence ID" value="XM_038221081.1"/>
</dbReference>
<feature type="transmembrane region" description="Helical" evidence="6">
    <location>
        <begin position="89"/>
        <end position="107"/>
    </location>
</feature>
<dbReference type="SUPFAM" id="SSF81321">
    <property type="entry name" value="Family A G protein-coupled receptor-like"/>
    <property type="match status" value="1"/>
</dbReference>
<name>A0A914BLM0_PATMI</name>
<evidence type="ECO:0000313" key="9">
    <source>
        <dbReference type="Proteomes" id="UP000887568"/>
    </source>
</evidence>
<keyword evidence="3 6" id="KW-1133">Transmembrane helix</keyword>
<keyword evidence="5" id="KW-0807">Transducer</keyword>
<feature type="transmembrane region" description="Helical" evidence="6">
    <location>
        <begin position="227"/>
        <end position="254"/>
    </location>
</feature>
<protein>
    <recommendedName>
        <fullName evidence="7">G-protein coupled receptors family 1 profile domain-containing protein</fullName>
    </recommendedName>
</protein>
<keyword evidence="2 5" id="KW-0812">Transmembrane</keyword>
<dbReference type="Proteomes" id="UP000887568">
    <property type="component" value="Unplaced"/>
</dbReference>
<dbReference type="AlphaFoldDB" id="A0A914BLM0"/>
<dbReference type="EnsemblMetazoa" id="XM_038221081.1">
    <property type="protein sequence ID" value="XP_038077009.1"/>
    <property type="gene ID" value="LOC119744888"/>
</dbReference>
<feature type="transmembrane region" description="Helical" evidence="6">
    <location>
        <begin position="266"/>
        <end position="287"/>
    </location>
</feature>
<evidence type="ECO:0000256" key="4">
    <source>
        <dbReference type="ARBA" id="ARBA00023136"/>
    </source>
</evidence>
<dbReference type="OMA" id="RNHAPAN"/>
<dbReference type="CDD" id="cd00637">
    <property type="entry name" value="7tm_classA_rhodopsin-like"/>
    <property type="match status" value="1"/>
</dbReference>
<dbReference type="SMART" id="SM01381">
    <property type="entry name" value="7TM_GPCR_Srsx"/>
    <property type="match status" value="1"/>
</dbReference>
<comment type="similarity">
    <text evidence="5">Belongs to the G-protein coupled receptor 1 family.</text>
</comment>
<accession>A0A914BLM0</accession>
<feature type="transmembrane region" description="Helical" evidence="6">
    <location>
        <begin position="15"/>
        <end position="38"/>
    </location>
</feature>
<dbReference type="OrthoDB" id="10042731at2759"/>
<evidence type="ECO:0000313" key="8">
    <source>
        <dbReference type="EnsemblMetazoa" id="XP_038077009.1"/>
    </source>
</evidence>
<keyword evidence="5" id="KW-0675">Receptor</keyword>
<dbReference type="PANTHER" id="PTHR45698">
    <property type="entry name" value="TRACE AMINE-ASSOCIATED RECEPTOR 19N-RELATED"/>
    <property type="match status" value="1"/>
</dbReference>
<dbReference type="PROSITE" id="PS50262">
    <property type="entry name" value="G_PROTEIN_RECEP_F1_2"/>
    <property type="match status" value="1"/>
</dbReference>
<feature type="transmembrane region" description="Helical" evidence="6">
    <location>
        <begin position="50"/>
        <end position="69"/>
    </location>
</feature>
<dbReference type="PROSITE" id="PS00237">
    <property type="entry name" value="G_PROTEIN_RECEP_F1_1"/>
    <property type="match status" value="1"/>
</dbReference>
<dbReference type="Pfam" id="PF00001">
    <property type="entry name" value="7tm_1"/>
    <property type="match status" value="1"/>
</dbReference>
<keyword evidence="5" id="KW-0297">G-protein coupled receptor</keyword>
<feature type="transmembrane region" description="Helical" evidence="6">
    <location>
        <begin position="171"/>
        <end position="195"/>
    </location>
</feature>
<dbReference type="Gene3D" id="1.20.1070.10">
    <property type="entry name" value="Rhodopsin 7-helix transmembrane proteins"/>
    <property type="match status" value="1"/>
</dbReference>
<dbReference type="GeneID" id="119744888"/>
<comment type="subcellular location">
    <subcellularLocation>
        <location evidence="1">Membrane</location>
    </subcellularLocation>
</comment>
<evidence type="ECO:0000256" key="5">
    <source>
        <dbReference type="RuleBase" id="RU000688"/>
    </source>
</evidence>
<feature type="domain" description="G-protein coupled receptors family 1 profile" evidence="7">
    <location>
        <begin position="29"/>
        <end position="285"/>
    </location>
</feature>
<evidence type="ECO:0000259" key="7">
    <source>
        <dbReference type="PROSITE" id="PS50262"/>
    </source>
</evidence>
<evidence type="ECO:0000256" key="6">
    <source>
        <dbReference type="SAM" id="Phobius"/>
    </source>
</evidence>
<proteinExistence type="inferred from homology"/>
<feature type="transmembrane region" description="Helical" evidence="6">
    <location>
        <begin position="128"/>
        <end position="151"/>
    </location>
</feature>
<organism evidence="8 9">
    <name type="scientific">Patiria miniata</name>
    <name type="common">Bat star</name>
    <name type="synonym">Asterina miniata</name>
    <dbReference type="NCBI Taxonomy" id="46514"/>
    <lineage>
        <taxon>Eukaryota</taxon>
        <taxon>Metazoa</taxon>
        <taxon>Echinodermata</taxon>
        <taxon>Eleutherozoa</taxon>
        <taxon>Asterozoa</taxon>
        <taxon>Asteroidea</taxon>
        <taxon>Valvatacea</taxon>
        <taxon>Valvatida</taxon>
        <taxon>Asterinidae</taxon>
        <taxon>Patiria</taxon>
    </lineage>
</organism>
<reference evidence="8" key="1">
    <citation type="submission" date="2022-11" db="UniProtKB">
        <authorList>
            <consortium name="EnsemblMetazoa"/>
        </authorList>
    </citation>
    <scope>IDENTIFICATION</scope>
</reference>
<keyword evidence="4 6" id="KW-0472">Membrane</keyword>
<dbReference type="GO" id="GO:0016020">
    <property type="term" value="C:membrane"/>
    <property type="evidence" value="ECO:0007669"/>
    <property type="project" value="UniProtKB-SubCell"/>
</dbReference>
<dbReference type="InterPro" id="IPR000276">
    <property type="entry name" value="GPCR_Rhodpsn"/>
</dbReference>
<evidence type="ECO:0000256" key="3">
    <source>
        <dbReference type="ARBA" id="ARBA00022989"/>
    </source>
</evidence>
<dbReference type="InterPro" id="IPR017452">
    <property type="entry name" value="GPCR_Rhodpsn_7TM"/>
</dbReference>
<dbReference type="PANTHER" id="PTHR45698:SF1">
    <property type="entry name" value="TRACE AMINE-ASSOCIATED RECEPTOR 13C-LIKE"/>
    <property type="match status" value="1"/>
</dbReference>
<sequence>MEAANRTDDFDNTHVLPLTISLGVIGILGNGLVCVTIYRARFMHNPTNYLIIHLAFADLLVCSTQVAFQDSFFPDTKSMFLCIFFSREILVWFSILLSSMGIMSVTIERYLAIVHPLHYPRYSTPRRLWLAVAGMWFSATVFSALHVVLPSQDLAQTDCLFPGKLGLHSPVIRAGVAINSFMYLCPMSCLFYCYFKIILNLRRGAHRQRRDRNHAPANELLGAQRRVAVVLAIVATAYIILWLPVLLGNVFITLDVGSANEFLFKMFRWTTILPVINSIINPVIYAFKYKEFQRGVKEAVLPWCFNRRHRVATANDVIALG</sequence>